<feature type="compositionally biased region" description="Pro residues" evidence="1">
    <location>
        <begin position="43"/>
        <end position="60"/>
    </location>
</feature>
<dbReference type="PROSITE" id="PS51257">
    <property type="entry name" value="PROKAR_LIPOPROTEIN"/>
    <property type="match status" value="1"/>
</dbReference>
<dbReference type="AlphaFoldDB" id="A0AAV9CLX9"/>
<evidence type="ECO:0000313" key="2">
    <source>
        <dbReference type="EMBL" id="KAK1289727.1"/>
    </source>
</evidence>
<gene>
    <name evidence="2" type="ORF">QJS10_CPB18g00189</name>
</gene>
<dbReference type="Proteomes" id="UP001180020">
    <property type="component" value="Unassembled WGS sequence"/>
</dbReference>
<protein>
    <submittedName>
        <fullName evidence="2">Uncharacterized protein</fullName>
    </submittedName>
</protein>
<reference evidence="2" key="2">
    <citation type="submission" date="2023-06" db="EMBL/GenBank/DDBJ databases">
        <authorList>
            <person name="Ma L."/>
            <person name="Liu K.-W."/>
            <person name="Li Z."/>
            <person name="Hsiao Y.-Y."/>
            <person name="Qi Y."/>
            <person name="Fu T."/>
            <person name="Tang G."/>
            <person name="Zhang D."/>
            <person name="Sun W.-H."/>
            <person name="Liu D.-K."/>
            <person name="Li Y."/>
            <person name="Chen G.-Z."/>
            <person name="Liu X.-D."/>
            <person name="Liao X.-Y."/>
            <person name="Jiang Y.-T."/>
            <person name="Yu X."/>
            <person name="Hao Y."/>
            <person name="Huang J."/>
            <person name="Zhao X.-W."/>
            <person name="Ke S."/>
            <person name="Chen Y.-Y."/>
            <person name="Wu W.-L."/>
            <person name="Hsu J.-L."/>
            <person name="Lin Y.-F."/>
            <person name="Huang M.-D."/>
            <person name="Li C.-Y."/>
            <person name="Huang L."/>
            <person name="Wang Z.-W."/>
            <person name="Zhao X."/>
            <person name="Zhong W.-Y."/>
            <person name="Peng D.-H."/>
            <person name="Ahmad S."/>
            <person name="Lan S."/>
            <person name="Zhang J.-S."/>
            <person name="Tsai W.-C."/>
            <person name="Van De Peer Y."/>
            <person name="Liu Z.-J."/>
        </authorList>
    </citation>
    <scope>NUCLEOTIDE SEQUENCE</scope>
    <source>
        <strain evidence="2">CP</strain>
        <tissue evidence="2">Leaves</tissue>
    </source>
</reference>
<accession>A0AAV9CLX9</accession>
<evidence type="ECO:0000256" key="1">
    <source>
        <dbReference type="SAM" id="MobiDB-lite"/>
    </source>
</evidence>
<comment type="caution">
    <text evidence="2">The sequence shown here is derived from an EMBL/GenBank/DDBJ whole genome shotgun (WGS) entry which is preliminary data.</text>
</comment>
<evidence type="ECO:0000313" key="3">
    <source>
        <dbReference type="Proteomes" id="UP001180020"/>
    </source>
</evidence>
<dbReference type="InterPro" id="IPR039614">
    <property type="entry name" value="PMI1-like"/>
</dbReference>
<sequence>MSVHQKKNEKKKLLPSPQVVSIGCSKIKSYLTTTTTKHTTNPQSPPPLPTPNPSPLPPPTHFRNRREAAQAYWRRAWQLEVELLQLDRWLSAEKRLRDSLDGGGGGGDRVDGVRLESLVEEELVRLMDGSYLRRMKRLGWPLKGQLAMQVSSPAVAENGSTASQVLNFMATLGEVRLRRSLLQQMPMEDMSKCAVANLERGKPVFLGSERGFMESIITGAVERLEELALEGLMIQSCKEEKEIKAAMEETKSCDDFVVVVMLIQMRDPKKGYEAVGDLMIALVEATPDAEGAAKRVRIGGVHLAGLKCVAGARDGEGFIWSVSMRGSSGHPVRSSNIGFH</sequence>
<organism evidence="2 3">
    <name type="scientific">Acorus calamus</name>
    <name type="common">Sweet flag</name>
    <dbReference type="NCBI Taxonomy" id="4465"/>
    <lineage>
        <taxon>Eukaryota</taxon>
        <taxon>Viridiplantae</taxon>
        <taxon>Streptophyta</taxon>
        <taxon>Embryophyta</taxon>
        <taxon>Tracheophyta</taxon>
        <taxon>Spermatophyta</taxon>
        <taxon>Magnoliopsida</taxon>
        <taxon>Liliopsida</taxon>
        <taxon>Acoraceae</taxon>
        <taxon>Acorus</taxon>
    </lineage>
</organism>
<dbReference type="EMBL" id="JAUJYO010000018">
    <property type="protein sequence ID" value="KAK1289727.1"/>
    <property type="molecule type" value="Genomic_DNA"/>
</dbReference>
<keyword evidence="3" id="KW-1185">Reference proteome</keyword>
<reference evidence="2" key="1">
    <citation type="journal article" date="2023" name="Nat. Commun.">
        <title>Diploid and tetraploid genomes of Acorus and the evolution of monocots.</title>
        <authorList>
            <person name="Ma L."/>
            <person name="Liu K.W."/>
            <person name="Li Z."/>
            <person name="Hsiao Y.Y."/>
            <person name="Qi Y."/>
            <person name="Fu T."/>
            <person name="Tang G.D."/>
            <person name="Zhang D."/>
            <person name="Sun W.H."/>
            <person name="Liu D.K."/>
            <person name="Li Y."/>
            <person name="Chen G.Z."/>
            <person name="Liu X.D."/>
            <person name="Liao X.Y."/>
            <person name="Jiang Y.T."/>
            <person name="Yu X."/>
            <person name="Hao Y."/>
            <person name="Huang J."/>
            <person name="Zhao X.W."/>
            <person name="Ke S."/>
            <person name="Chen Y.Y."/>
            <person name="Wu W.L."/>
            <person name="Hsu J.L."/>
            <person name="Lin Y.F."/>
            <person name="Huang M.D."/>
            <person name="Li C.Y."/>
            <person name="Huang L."/>
            <person name="Wang Z.W."/>
            <person name="Zhao X."/>
            <person name="Zhong W.Y."/>
            <person name="Peng D.H."/>
            <person name="Ahmad S."/>
            <person name="Lan S."/>
            <person name="Zhang J.S."/>
            <person name="Tsai W.C."/>
            <person name="Van de Peer Y."/>
            <person name="Liu Z.J."/>
        </authorList>
    </citation>
    <scope>NUCLEOTIDE SEQUENCE</scope>
    <source>
        <strain evidence="2">CP</strain>
    </source>
</reference>
<dbReference type="PANTHER" id="PTHR33414:SF1">
    <property type="entry name" value="PROTEIN PLASTID MOVEMENT IMPAIRED 1-RELATED 1"/>
    <property type="match status" value="1"/>
</dbReference>
<name>A0AAV9CLX9_ACOCL</name>
<proteinExistence type="predicted"/>
<feature type="region of interest" description="Disordered" evidence="1">
    <location>
        <begin position="35"/>
        <end position="62"/>
    </location>
</feature>
<dbReference type="PANTHER" id="PTHR33414">
    <property type="entry name" value="PROTEIN PLASTID MOVEMENT IMPAIRED 1-RELATED 1"/>
    <property type="match status" value="1"/>
</dbReference>